<dbReference type="Gene3D" id="3.10.450.10">
    <property type="match status" value="1"/>
</dbReference>
<name>A0ABC8M410_ERUVS</name>
<reference evidence="4 5" key="1">
    <citation type="submission" date="2022-03" db="EMBL/GenBank/DDBJ databases">
        <authorList>
            <person name="Macdonald S."/>
            <person name="Ahmed S."/>
            <person name="Newling K."/>
        </authorList>
    </citation>
    <scope>NUCLEOTIDE SEQUENCE [LARGE SCALE GENOMIC DNA]</scope>
</reference>
<dbReference type="AlphaFoldDB" id="A0ABC8M410"/>
<dbReference type="GO" id="GO:0004869">
    <property type="term" value="F:cysteine-type endopeptidase inhibitor activity"/>
    <property type="evidence" value="ECO:0007669"/>
    <property type="project" value="UniProtKB-KW"/>
</dbReference>
<sequence>MENEEDNDDFVGGCEWKPIEDIKDPSLEVIAKFAISEYNKHKDSRLNFQTVVSGDKQLVGGINYRLVLNVNDGCNEGIKIYEVELFEQAWNDYRDLIYVKPIN</sequence>
<dbReference type="PANTHER" id="PTHR47364:SF2">
    <property type="entry name" value="CYSTEINE PROTEINASE INHIBITOR 5"/>
    <property type="match status" value="1"/>
</dbReference>
<dbReference type="CDD" id="cd00042">
    <property type="entry name" value="CY"/>
    <property type="match status" value="1"/>
</dbReference>
<evidence type="ECO:0000313" key="4">
    <source>
        <dbReference type="EMBL" id="CAH8389904.1"/>
    </source>
</evidence>
<organism evidence="4 5">
    <name type="scientific">Eruca vesicaria subsp. sativa</name>
    <name type="common">Garden rocket</name>
    <name type="synonym">Eruca sativa</name>
    <dbReference type="NCBI Taxonomy" id="29727"/>
    <lineage>
        <taxon>Eukaryota</taxon>
        <taxon>Viridiplantae</taxon>
        <taxon>Streptophyta</taxon>
        <taxon>Embryophyta</taxon>
        <taxon>Tracheophyta</taxon>
        <taxon>Spermatophyta</taxon>
        <taxon>Magnoliopsida</taxon>
        <taxon>eudicotyledons</taxon>
        <taxon>Gunneridae</taxon>
        <taxon>Pentapetalae</taxon>
        <taxon>rosids</taxon>
        <taxon>malvids</taxon>
        <taxon>Brassicales</taxon>
        <taxon>Brassicaceae</taxon>
        <taxon>Brassiceae</taxon>
        <taxon>Eruca</taxon>
    </lineage>
</organism>
<dbReference type="PANTHER" id="PTHR47364">
    <property type="entry name" value="CYSTEINE PROTEINASE INHIBITOR 5"/>
    <property type="match status" value="1"/>
</dbReference>
<dbReference type="EMBL" id="CAKOAT010861820">
    <property type="protein sequence ID" value="CAH8389904.1"/>
    <property type="molecule type" value="Genomic_DNA"/>
</dbReference>
<dbReference type="InterPro" id="IPR046350">
    <property type="entry name" value="Cystatin_sf"/>
</dbReference>
<evidence type="ECO:0000256" key="1">
    <source>
        <dbReference type="ARBA" id="ARBA00022690"/>
    </source>
</evidence>
<evidence type="ECO:0000313" key="5">
    <source>
        <dbReference type="Proteomes" id="UP001642260"/>
    </source>
</evidence>
<accession>A0ABC8M410</accession>
<dbReference type="SUPFAM" id="SSF54403">
    <property type="entry name" value="Cystatin/monellin"/>
    <property type="match status" value="1"/>
</dbReference>
<evidence type="ECO:0000259" key="3">
    <source>
        <dbReference type="Pfam" id="PF16845"/>
    </source>
</evidence>
<protein>
    <recommendedName>
        <fullName evidence="3">Cystatin domain-containing protein</fullName>
    </recommendedName>
</protein>
<dbReference type="PROSITE" id="PS00287">
    <property type="entry name" value="CYSTATIN"/>
    <property type="match status" value="1"/>
</dbReference>
<dbReference type="Proteomes" id="UP001642260">
    <property type="component" value="Unassembled WGS sequence"/>
</dbReference>
<comment type="caution">
    <text evidence="4">The sequence shown here is derived from an EMBL/GenBank/DDBJ whole genome shotgun (WGS) entry which is preliminary data.</text>
</comment>
<dbReference type="Pfam" id="PF16845">
    <property type="entry name" value="SQAPI"/>
    <property type="match status" value="1"/>
</dbReference>
<keyword evidence="5" id="KW-1185">Reference proteome</keyword>
<evidence type="ECO:0000256" key="2">
    <source>
        <dbReference type="ARBA" id="ARBA00022704"/>
    </source>
</evidence>
<gene>
    <name evidence="4" type="ORF">ERUC_LOCUS42387</name>
</gene>
<proteinExistence type="predicted"/>
<dbReference type="InterPro" id="IPR000010">
    <property type="entry name" value="Cystatin_dom"/>
</dbReference>
<dbReference type="InterPro" id="IPR018073">
    <property type="entry name" value="Prot_inh_cystat_CS"/>
</dbReference>
<keyword evidence="1" id="KW-0646">Protease inhibitor</keyword>
<feature type="domain" description="Cystatin" evidence="3">
    <location>
        <begin position="19"/>
        <end position="98"/>
    </location>
</feature>
<keyword evidence="2" id="KW-0789">Thiol protease inhibitor</keyword>